<comment type="caution">
    <text evidence="1">The sequence shown here is derived from an EMBL/GenBank/DDBJ whole genome shotgun (WGS) entry which is preliminary data.</text>
</comment>
<organism evidence="1 2">
    <name type="scientific">Labrys monachus</name>
    <dbReference type="NCBI Taxonomy" id="217067"/>
    <lineage>
        <taxon>Bacteria</taxon>
        <taxon>Pseudomonadati</taxon>
        <taxon>Pseudomonadota</taxon>
        <taxon>Alphaproteobacteria</taxon>
        <taxon>Hyphomicrobiales</taxon>
        <taxon>Xanthobacteraceae</taxon>
        <taxon>Labrys</taxon>
    </lineage>
</organism>
<proteinExistence type="predicted"/>
<dbReference type="Proteomes" id="UP001237448">
    <property type="component" value="Unassembled WGS sequence"/>
</dbReference>
<name>A0ABU0FLL9_9HYPH</name>
<accession>A0ABU0FLL9</accession>
<gene>
    <name evidence="1" type="ORF">J3R73_005198</name>
</gene>
<dbReference type="RefSeq" id="WP_307434076.1">
    <property type="nucleotide sequence ID" value="NZ_JAUSVK010000001.1"/>
</dbReference>
<sequence length="93" mass="10373">MPIEASDPDYGSPYMAAFLGTHVQKIETIQAHETGRAGMRRNERGLRITNDRNMEMSIGWNIHRPNLEHGIVMAAPDQMDDKPGLFSFSSISG</sequence>
<dbReference type="EMBL" id="JAUSVK010000001">
    <property type="protein sequence ID" value="MDQ0395406.1"/>
    <property type="molecule type" value="Genomic_DNA"/>
</dbReference>
<evidence type="ECO:0000313" key="1">
    <source>
        <dbReference type="EMBL" id="MDQ0395406.1"/>
    </source>
</evidence>
<protein>
    <submittedName>
        <fullName evidence="1">Uncharacterized protein</fullName>
    </submittedName>
</protein>
<evidence type="ECO:0000313" key="2">
    <source>
        <dbReference type="Proteomes" id="UP001237448"/>
    </source>
</evidence>
<reference evidence="1 2" key="1">
    <citation type="submission" date="2023-07" db="EMBL/GenBank/DDBJ databases">
        <title>Genomic Encyclopedia of Type Strains, Phase IV (KMG-IV): sequencing the most valuable type-strain genomes for metagenomic binning, comparative biology and taxonomic classification.</title>
        <authorList>
            <person name="Goeker M."/>
        </authorList>
    </citation>
    <scope>NUCLEOTIDE SEQUENCE [LARGE SCALE GENOMIC DNA]</scope>
    <source>
        <strain evidence="1 2">DSM 5896</strain>
    </source>
</reference>
<keyword evidence="2" id="KW-1185">Reference proteome</keyword>